<evidence type="ECO:0000259" key="2">
    <source>
        <dbReference type="PROSITE" id="PS51371"/>
    </source>
</evidence>
<dbReference type="EMBL" id="JBEPBX010000044">
    <property type="protein sequence ID" value="MER6617799.1"/>
    <property type="molecule type" value="Genomic_DNA"/>
</dbReference>
<dbReference type="Proteomes" id="UP001445472">
    <property type="component" value="Unassembled WGS sequence"/>
</dbReference>
<evidence type="ECO:0000313" key="3">
    <source>
        <dbReference type="EMBL" id="MER6617799.1"/>
    </source>
</evidence>
<evidence type="ECO:0000256" key="1">
    <source>
        <dbReference type="PROSITE-ProRule" id="PRU00703"/>
    </source>
</evidence>
<protein>
    <submittedName>
        <fullName evidence="3">CBS domain-containing protein</fullName>
    </submittedName>
</protein>
<accession>A0ABV1V443</accession>
<dbReference type="Pfam" id="PF00571">
    <property type="entry name" value="CBS"/>
    <property type="match status" value="1"/>
</dbReference>
<sequence length="154" mass="16636">MRASDLAEPYPVVGTDDDAMQAARLFAEHQLPALLVVDRDGRPYAIVPGSQLLRVIVPAFILREPSLARSLGDGDGERLSDVLEGLTVAEWLSGQGQRELPTVVGVSASAIEIAELMVRTHTPLVAVVESDGELTRTVGAIRAARLMEHFLRRS</sequence>
<keyword evidence="4" id="KW-1185">Reference proteome</keyword>
<dbReference type="InterPro" id="IPR000644">
    <property type="entry name" value="CBS_dom"/>
</dbReference>
<comment type="caution">
    <text evidence="3">The sequence shown here is derived from an EMBL/GenBank/DDBJ whole genome shotgun (WGS) entry which is preliminary data.</text>
</comment>
<proteinExistence type="predicted"/>
<organism evidence="3 4">
    <name type="scientific">Streptomyces xantholiticus</name>
    <dbReference type="NCBI Taxonomy" id="68285"/>
    <lineage>
        <taxon>Bacteria</taxon>
        <taxon>Bacillati</taxon>
        <taxon>Actinomycetota</taxon>
        <taxon>Actinomycetes</taxon>
        <taxon>Kitasatosporales</taxon>
        <taxon>Streptomycetaceae</taxon>
        <taxon>Streptomyces</taxon>
    </lineage>
</organism>
<dbReference type="RefSeq" id="WP_351978817.1">
    <property type="nucleotide sequence ID" value="NZ_JBEPBX010000044.1"/>
</dbReference>
<dbReference type="PROSITE" id="PS51371">
    <property type="entry name" value="CBS"/>
    <property type="match status" value="1"/>
</dbReference>
<gene>
    <name evidence="3" type="ORF">ABT276_31710</name>
</gene>
<name>A0ABV1V443_9ACTN</name>
<keyword evidence="1" id="KW-0129">CBS domain</keyword>
<feature type="domain" description="CBS" evidence="2">
    <location>
        <begin position="6"/>
        <end position="64"/>
    </location>
</feature>
<dbReference type="CDD" id="cd17788">
    <property type="entry name" value="CBS_pair_bac"/>
    <property type="match status" value="1"/>
</dbReference>
<dbReference type="SUPFAM" id="SSF54631">
    <property type="entry name" value="CBS-domain pair"/>
    <property type="match status" value="1"/>
</dbReference>
<reference evidence="3 4" key="1">
    <citation type="submission" date="2024-06" db="EMBL/GenBank/DDBJ databases">
        <title>The Natural Products Discovery Center: Release of the First 8490 Sequenced Strains for Exploring Actinobacteria Biosynthetic Diversity.</title>
        <authorList>
            <person name="Kalkreuter E."/>
            <person name="Kautsar S.A."/>
            <person name="Yang D."/>
            <person name="Bader C.D."/>
            <person name="Teijaro C.N."/>
            <person name="Fluegel L."/>
            <person name="Davis C.M."/>
            <person name="Simpson J.R."/>
            <person name="Lauterbach L."/>
            <person name="Steele A.D."/>
            <person name="Gui C."/>
            <person name="Meng S."/>
            <person name="Li G."/>
            <person name="Viehrig K."/>
            <person name="Ye F."/>
            <person name="Su P."/>
            <person name="Kiefer A.F."/>
            <person name="Nichols A."/>
            <person name="Cepeda A.J."/>
            <person name="Yan W."/>
            <person name="Fan B."/>
            <person name="Jiang Y."/>
            <person name="Adhikari A."/>
            <person name="Zheng C.-J."/>
            <person name="Schuster L."/>
            <person name="Cowan T.M."/>
            <person name="Smanski M.J."/>
            <person name="Chevrette M.G."/>
            <person name="De Carvalho L.P.S."/>
            <person name="Shen B."/>
        </authorList>
    </citation>
    <scope>NUCLEOTIDE SEQUENCE [LARGE SCALE GENOMIC DNA]</scope>
    <source>
        <strain evidence="3 4">NPDC000837</strain>
    </source>
</reference>
<evidence type="ECO:0000313" key="4">
    <source>
        <dbReference type="Proteomes" id="UP001445472"/>
    </source>
</evidence>
<dbReference type="Gene3D" id="3.10.580.10">
    <property type="entry name" value="CBS-domain"/>
    <property type="match status" value="1"/>
</dbReference>
<dbReference type="InterPro" id="IPR046342">
    <property type="entry name" value="CBS_dom_sf"/>
</dbReference>